<dbReference type="PROSITE" id="PS00211">
    <property type="entry name" value="ABC_TRANSPORTER_1"/>
    <property type="match status" value="1"/>
</dbReference>
<reference evidence="6 7" key="1">
    <citation type="journal article" date="2014" name="PLoS Genet.">
        <title>The Genome of Spironucleus salmonicida Highlights a Fish Pathogen Adapted to Fluctuating Environments.</title>
        <authorList>
            <person name="Xu F."/>
            <person name="Jerlstrom-Hultqvist J."/>
            <person name="Einarsson E."/>
            <person name="Astvaldsson A."/>
            <person name="Svard S.G."/>
            <person name="Andersson J.O."/>
        </authorList>
    </citation>
    <scope>NUCLEOTIDE SEQUENCE</scope>
    <source>
        <strain evidence="7">ATCC 50377</strain>
    </source>
</reference>
<dbReference type="SMART" id="SM00382">
    <property type="entry name" value="AAA"/>
    <property type="match status" value="1"/>
</dbReference>
<organism evidence="6">
    <name type="scientific">Spironucleus salmonicida</name>
    <dbReference type="NCBI Taxonomy" id="348837"/>
    <lineage>
        <taxon>Eukaryota</taxon>
        <taxon>Metamonada</taxon>
        <taxon>Diplomonadida</taxon>
        <taxon>Hexamitidae</taxon>
        <taxon>Hexamitinae</taxon>
        <taxon>Spironucleus</taxon>
    </lineage>
</organism>
<feature type="transmembrane region" description="Helical" evidence="4">
    <location>
        <begin position="256"/>
        <end position="280"/>
    </location>
</feature>
<dbReference type="SUPFAM" id="SSF52540">
    <property type="entry name" value="P-loop containing nucleoside triphosphate hydrolases"/>
    <property type="match status" value="1"/>
</dbReference>
<keyword evidence="4" id="KW-1133">Transmembrane helix</keyword>
<dbReference type="GO" id="GO:0016887">
    <property type="term" value="F:ATP hydrolysis activity"/>
    <property type="evidence" value="ECO:0007669"/>
    <property type="project" value="InterPro"/>
</dbReference>
<keyword evidence="4" id="KW-0812">Transmembrane</keyword>
<dbReference type="InterPro" id="IPR027417">
    <property type="entry name" value="P-loop_NTPase"/>
</dbReference>
<sequence>MQLRTPKGVRSQTNFPSAQQKAKKHNNQCPPFYRQFLTCLYRQSLFLTKSPTAYGVIFIVPIFLVGSMAIIQQLIFRNSEIVNIAQKQNLNFDRVIPTKMPTCDTVPYDYLLKPCVDLSYFIDSKLDTHMVANATKMIEIYAELVNATRLVKYDNYTLFKQGISDISRGTDTIAAFSLRRNLGKVQYILHHSLMRYGAKLTPAMTFRLVDMQTDYLIPFSENLFSAYHKAYNGVEVHPKFTVQAWPNEPYNGYQPITYFIGMLSTLSMTSVLLLLTTILLDDLSHPCTSLYAFLSVSVVARIASWFVISLLIATAQPFVLYCMGVLFSIPSYSEVAFKLGFLPIFVLTLSIIPVSLLIAISVTPNIRNPSLPTTQPIVTATYIIGLLAILTMIILAPLASTAIKVADVHRSLSELQSREIPFSIEFVGYFLRLINVAIGVALCSLGVSEGFSVQGVAFNELRWLGIDSLWMMLLACGILAIQLDLIKFTKKKSEIATDNVIEIEQLTKTYSKTCTALSDINFTVQKDEKIFILGNAAAGKSTLLHVINGIERKFKGSLKKDGVIGFVSQYNTLWNTLTVENHIQLVLLVSGKKFSETIKVLQKVGLEDFPNRLSKDLSFGMKRRLCLGMALAVNPDILILDEVSSGVDPVSKMLIHKVVQSQKCVLMATHDLHEAEKLSTRIIFISKGQIIEEGNIESLYTKNNVKYTLEIFIEDNTDIQLLEEKCQRTINDLGFGRFSCEIQNLNEYQQCSERLKGLEGVVDCRLKPPSMDLLFKHLCGE</sequence>
<dbReference type="InterPro" id="IPR003439">
    <property type="entry name" value="ABC_transporter-like_ATP-bd"/>
</dbReference>
<keyword evidence="1" id="KW-0547">Nucleotide-binding</keyword>
<feature type="transmembrane region" description="Helical" evidence="4">
    <location>
        <begin position="339"/>
        <end position="362"/>
    </location>
</feature>
<keyword evidence="4" id="KW-0472">Membrane</keyword>
<accession>V6M4G5</accession>
<gene>
    <name evidence="6" type="ORF">SS50377_11649</name>
    <name evidence="7" type="ORF">SS50377_25876</name>
</gene>
<feature type="transmembrane region" description="Helical" evidence="4">
    <location>
        <begin position="382"/>
        <end position="405"/>
    </location>
</feature>
<feature type="transmembrane region" description="Helical" evidence="4">
    <location>
        <begin position="426"/>
        <end position="448"/>
    </location>
</feature>
<evidence type="ECO:0000256" key="4">
    <source>
        <dbReference type="SAM" id="Phobius"/>
    </source>
</evidence>
<dbReference type="InterPro" id="IPR003593">
    <property type="entry name" value="AAA+_ATPase"/>
</dbReference>
<evidence type="ECO:0000313" key="7">
    <source>
        <dbReference type="EMBL" id="KAH0571686.1"/>
    </source>
</evidence>
<evidence type="ECO:0000313" key="6">
    <source>
        <dbReference type="EMBL" id="EST48209.1"/>
    </source>
</evidence>
<dbReference type="OrthoDB" id="10255969at2759"/>
<evidence type="ECO:0000256" key="1">
    <source>
        <dbReference type="ARBA" id="ARBA00022741"/>
    </source>
</evidence>
<dbReference type="VEuPathDB" id="GiardiaDB:SS50377_25876"/>
<feature type="transmembrane region" description="Helical" evidence="4">
    <location>
        <begin position="300"/>
        <end position="327"/>
    </location>
</feature>
<dbReference type="EMBL" id="KI545997">
    <property type="protein sequence ID" value="EST48209.1"/>
    <property type="molecule type" value="Genomic_DNA"/>
</dbReference>
<dbReference type="Proteomes" id="UP000018208">
    <property type="component" value="Unassembled WGS sequence"/>
</dbReference>
<evidence type="ECO:0000256" key="2">
    <source>
        <dbReference type="ARBA" id="ARBA00022840"/>
    </source>
</evidence>
<dbReference type="InterPro" id="IPR017871">
    <property type="entry name" value="ABC_transporter-like_CS"/>
</dbReference>
<dbReference type="Gene3D" id="3.40.50.300">
    <property type="entry name" value="P-loop containing nucleotide triphosphate hydrolases"/>
    <property type="match status" value="1"/>
</dbReference>
<feature type="region of interest" description="Disordered" evidence="3">
    <location>
        <begin position="1"/>
        <end position="26"/>
    </location>
</feature>
<dbReference type="PANTHER" id="PTHR43582:SF2">
    <property type="entry name" value="LINEARMYCIN RESISTANCE ATP-BINDING PROTEIN LNRL"/>
    <property type="match status" value="1"/>
</dbReference>
<reference evidence="7" key="2">
    <citation type="submission" date="2020-12" db="EMBL/GenBank/DDBJ databases">
        <title>New Spironucleus salmonicida genome in near-complete chromosomes.</title>
        <authorList>
            <person name="Xu F."/>
            <person name="Kurt Z."/>
            <person name="Jimenez-Gonzalez A."/>
            <person name="Astvaldsson A."/>
            <person name="Andersson J.O."/>
            <person name="Svard S.G."/>
        </authorList>
    </citation>
    <scope>NUCLEOTIDE SEQUENCE</scope>
    <source>
        <strain evidence="7">ATCC 50377</strain>
    </source>
</reference>
<name>V6M4G5_9EUKA</name>
<feature type="domain" description="ABC transporter" evidence="5">
    <location>
        <begin position="501"/>
        <end position="712"/>
    </location>
</feature>
<keyword evidence="2" id="KW-0067">ATP-binding</keyword>
<dbReference type="GO" id="GO:0005524">
    <property type="term" value="F:ATP binding"/>
    <property type="evidence" value="ECO:0007669"/>
    <property type="project" value="UniProtKB-KW"/>
</dbReference>
<dbReference type="AlphaFoldDB" id="V6M4G5"/>
<dbReference type="Pfam" id="PF00005">
    <property type="entry name" value="ABC_tran"/>
    <property type="match status" value="1"/>
</dbReference>
<dbReference type="EMBL" id="AUWU02000006">
    <property type="protein sequence ID" value="KAH0571686.1"/>
    <property type="molecule type" value="Genomic_DNA"/>
</dbReference>
<protein>
    <submittedName>
        <fullName evidence="6">ABC transporter family protein</fullName>
    </submittedName>
</protein>
<evidence type="ECO:0000259" key="5">
    <source>
        <dbReference type="PROSITE" id="PS50893"/>
    </source>
</evidence>
<evidence type="ECO:0000256" key="3">
    <source>
        <dbReference type="SAM" id="MobiDB-lite"/>
    </source>
</evidence>
<feature type="transmembrane region" description="Helical" evidence="4">
    <location>
        <begin position="52"/>
        <end position="71"/>
    </location>
</feature>
<evidence type="ECO:0000313" key="8">
    <source>
        <dbReference type="Proteomes" id="UP000018208"/>
    </source>
</evidence>
<keyword evidence="8" id="KW-1185">Reference proteome</keyword>
<dbReference type="PANTHER" id="PTHR43582">
    <property type="entry name" value="LINEARMYCIN RESISTANCE ATP-BINDING PROTEIN LNRL"/>
    <property type="match status" value="1"/>
</dbReference>
<proteinExistence type="predicted"/>
<feature type="compositionally biased region" description="Polar residues" evidence="3">
    <location>
        <begin position="10"/>
        <end position="20"/>
    </location>
</feature>
<feature type="transmembrane region" description="Helical" evidence="4">
    <location>
        <begin position="468"/>
        <end position="486"/>
    </location>
</feature>
<dbReference type="PROSITE" id="PS50893">
    <property type="entry name" value="ABC_TRANSPORTER_2"/>
    <property type="match status" value="1"/>
</dbReference>